<evidence type="ECO:0000256" key="1">
    <source>
        <dbReference type="SAM" id="Coils"/>
    </source>
</evidence>
<dbReference type="OrthoDB" id="5981473at2759"/>
<dbReference type="PANTHER" id="PTHR14787:SF1">
    <property type="entry name" value="ATPASE PAAT"/>
    <property type="match status" value="1"/>
</dbReference>
<feature type="region of interest" description="Disordered" evidence="2">
    <location>
        <begin position="213"/>
        <end position="263"/>
    </location>
</feature>
<dbReference type="InterPro" id="IPR028043">
    <property type="entry name" value="PAAT-like"/>
</dbReference>
<comment type="caution">
    <text evidence="3">The sequence shown here is derived from an EMBL/GenBank/DDBJ whole genome shotgun (WGS) entry which is preliminary data.</text>
</comment>
<evidence type="ECO:0000313" key="4">
    <source>
        <dbReference type="Proteomes" id="UP000824540"/>
    </source>
</evidence>
<dbReference type="Proteomes" id="UP000824540">
    <property type="component" value="Unassembled WGS sequence"/>
</dbReference>
<dbReference type="EMBL" id="JAFBMS010000016">
    <property type="protein sequence ID" value="KAG9346060.1"/>
    <property type="molecule type" value="Genomic_DNA"/>
</dbReference>
<organism evidence="3 4">
    <name type="scientific">Albula glossodonta</name>
    <name type="common">roundjaw bonefish</name>
    <dbReference type="NCBI Taxonomy" id="121402"/>
    <lineage>
        <taxon>Eukaryota</taxon>
        <taxon>Metazoa</taxon>
        <taxon>Chordata</taxon>
        <taxon>Craniata</taxon>
        <taxon>Vertebrata</taxon>
        <taxon>Euteleostomi</taxon>
        <taxon>Actinopterygii</taxon>
        <taxon>Neopterygii</taxon>
        <taxon>Teleostei</taxon>
        <taxon>Albuliformes</taxon>
        <taxon>Albulidae</taxon>
        <taxon>Albula</taxon>
    </lineage>
</organism>
<dbReference type="AlphaFoldDB" id="A0A8T2P2U5"/>
<name>A0A8T2P2U5_9TELE</name>
<feature type="coiled-coil region" evidence="1">
    <location>
        <begin position="317"/>
        <end position="366"/>
    </location>
</feature>
<reference evidence="3" key="1">
    <citation type="thesis" date="2021" institute="BYU ScholarsArchive" country="Provo, UT, USA">
        <title>Applications of and Algorithms for Genome Assembly and Genomic Analyses with an Emphasis on Marine Teleosts.</title>
        <authorList>
            <person name="Pickett B.D."/>
        </authorList>
    </citation>
    <scope>NUCLEOTIDE SEQUENCE</scope>
    <source>
        <strain evidence="3">HI-2016</strain>
    </source>
</reference>
<proteinExistence type="predicted"/>
<dbReference type="PANTHER" id="PTHR14787">
    <property type="entry name" value="C10ORF188 FAMILY MEMBER"/>
    <property type="match status" value="1"/>
</dbReference>
<accession>A0A8T2P2U5</accession>
<dbReference type="Pfam" id="PF14958">
    <property type="entry name" value="PAAT-like"/>
    <property type="match status" value="1"/>
</dbReference>
<keyword evidence="4" id="KW-1185">Reference proteome</keyword>
<sequence length="403" mass="43224">MDTVSINACRDGLVSVHTSWECKSLDSKLDDIISLVTSTSNAVDLTEVYTGASWENGLVYLEQVEEASPCSLSLQCAPHSSALITSLLIVSEARTMEVYSGSGEYCGTCRGELQQTLLSLGGRTRVGIGGIALGLQDDETAGSSSTAGPGIDLQRVQSMMESMGATLSPGAQNLMDMVQFQQKNKTDVLGGFLPLLLGGGPLAALAKAGSESRAAGDIGPQAPASHRQMDTSSLAQLRETESTVSGVKPHNGPSCPSAPLSDRKLTNRVSSLLNGQPGRKPIDFGPELFPLLQGVCGQVTQLRIEDKSSENTSSAGLEEEQARCRALEQRMESRMEEMEQKMERRMEEMEQRLKQHIDQRLDALQQSLERALLMALPLAHDRGVKGTPVPDWHNPSGLMNGNA</sequence>
<keyword evidence="1" id="KW-0175">Coiled coil</keyword>
<gene>
    <name evidence="3" type="ORF">JZ751_007877</name>
</gene>
<evidence type="ECO:0000313" key="3">
    <source>
        <dbReference type="EMBL" id="KAG9346060.1"/>
    </source>
</evidence>
<protein>
    <submittedName>
        <fullName evidence="3">Uncharacterized protein</fullName>
    </submittedName>
</protein>
<evidence type="ECO:0000256" key="2">
    <source>
        <dbReference type="SAM" id="MobiDB-lite"/>
    </source>
</evidence>